<dbReference type="InterPro" id="IPR013792">
    <property type="entry name" value="RNA3'P_cycl/enolpyr_Trfase_a/b"/>
</dbReference>
<dbReference type="Gene3D" id="3.65.10.10">
    <property type="entry name" value="Enolpyruvate transferase domain"/>
    <property type="match status" value="2"/>
</dbReference>
<evidence type="ECO:0000256" key="6">
    <source>
        <dbReference type="ARBA" id="ARBA00044633"/>
    </source>
</evidence>
<dbReference type="Proteomes" id="UP001597342">
    <property type="component" value="Unassembled WGS sequence"/>
</dbReference>
<dbReference type="RefSeq" id="WP_379830154.1">
    <property type="nucleotide sequence ID" value="NZ_JBHUHU010000002.1"/>
</dbReference>
<organism evidence="9 10">
    <name type="scientific">Flagellimonas iocasae</name>
    <dbReference type="NCBI Taxonomy" id="2055905"/>
    <lineage>
        <taxon>Bacteria</taxon>
        <taxon>Pseudomonadati</taxon>
        <taxon>Bacteroidota</taxon>
        <taxon>Flavobacteriia</taxon>
        <taxon>Flavobacteriales</taxon>
        <taxon>Flavobacteriaceae</taxon>
        <taxon>Flagellimonas</taxon>
    </lineage>
</organism>
<accession>A0ABW4XWI9</accession>
<comment type="caution">
    <text evidence="9">The sequence shown here is derived from an EMBL/GenBank/DDBJ whole genome shotgun (WGS) entry which is preliminary data.</text>
</comment>
<keyword evidence="3 7" id="KW-0028">Amino-acid biosynthesis</keyword>
<feature type="binding site" evidence="7">
    <location>
        <position position="323"/>
    </location>
    <ligand>
        <name>phosphoenolpyruvate</name>
        <dbReference type="ChEBI" id="CHEBI:58702"/>
    </ligand>
</feature>
<evidence type="ECO:0000256" key="7">
    <source>
        <dbReference type="HAMAP-Rule" id="MF_00210"/>
    </source>
</evidence>
<dbReference type="PANTHER" id="PTHR21090">
    <property type="entry name" value="AROM/DEHYDROQUINATE SYNTHASE"/>
    <property type="match status" value="1"/>
</dbReference>
<dbReference type="InterPro" id="IPR036968">
    <property type="entry name" value="Enolpyruvate_Tfrase_sf"/>
</dbReference>
<feature type="domain" description="Enolpyruvate transferase" evidence="8">
    <location>
        <begin position="64"/>
        <end position="399"/>
    </location>
</feature>
<feature type="binding site" evidence="7">
    <location>
        <position position="24"/>
    </location>
    <ligand>
        <name>3-phosphoshikimate</name>
        <dbReference type="ChEBI" id="CHEBI:145989"/>
    </ligand>
</feature>
<feature type="binding site" evidence="7">
    <location>
        <position position="173"/>
    </location>
    <ligand>
        <name>3-phosphoshikimate</name>
        <dbReference type="ChEBI" id="CHEBI:145989"/>
    </ligand>
</feature>
<evidence type="ECO:0000313" key="9">
    <source>
        <dbReference type="EMBL" id="MFD2099392.1"/>
    </source>
</evidence>
<protein>
    <recommendedName>
        <fullName evidence="7">3-phosphoshikimate 1-carboxyvinyltransferase</fullName>
        <ecNumber evidence="7">2.5.1.19</ecNumber>
    </recommendedName>
    <alternativeName>
        <fullName evidence="7">5-enolpyruvylshikimate-3-phosphate synthase</fullName>
        <shortName evidence="7">EPSP synthase</shortName>
        <shortName evidence="7">EPSPS</shortName>
    </alternativeName>
</protein>
<sequence length="409" mass="44323">MRLQLTIPHDKTIKKSIQITGSKSETNRSLLLQALFPNLKIENLSNSDDGEVMQQGLKKTSGEVDIHHAGTAMRFLTGYFASQEGKEVILTGSQRMQERPIKILVEALRELGADIEYVANEGYPPIKIKGKKLTKSKVSLPANISSQYISSLLLIAPSLENGLELELVGKITSVPYIKMTLALLEQIGVGTSFEGNHIKVNPKESVDDTTLVVESDWSSASYFYSIAALSNVGAEIQLSSYKSNSLQGDSVMAKIYEDFGVTTSFSDNTITLTKVSDDIASHVEYDLSNAPDTAQTIAVTCLGLGIGGHLTGLHTLPIKETDRLAALKTELTKLGAQVEIDAESLTLQPTTDIKPNIAIDTYNDHRMAMAFAPLALCTTILVNDAGVVSKSYPDFWEDLTALGIGVQEV</sequence>
<evidence type="ECO:0000313" key="10">
    <source>
        <dbReference type="Proteomes" id="UP001597342"/>
    </source>
</evidence>
<dbReference type="EC" id="2.5.1.19" evidence="7"/>
<reference evidence="10" key="1">
    <citation type="journal article" date="2019" name="Int. J. Syst. Evol. Microbiol.">
        <title>The Global Catalogue of Microorganisms (GCM) 10K type strain sequencing project: providing services to taxonomists for standard genome sequencing and annotation.</title>
        <authorList>
            <consortium name="The Broad Institute Genomics Platform"/>
            <consortium name="The Broad Institute Genome Sequencing Center for Infectious Disease"/>
            <person name="Wu L."/>
            <person name="Ma J."/>
        </authorList>
    </citation>
    <scope>NUCLEOTIDE SEQUENCE [LARGE SCALE GENOMIC DNA]</scope>
    <source>
        <strain evidence="10">JCM 3389</strain>
    </source>
</reference>
<feature type="binding site" evidence="7">
    <location>
        <position position="319"/>
    </location>
    <ligand>
        <name>3-phosphoshikimate</name>
        <dbReference type="ChEBI" id="CHEBI:145989"/>
    </ligand>
</feature>
<feature type="active site" description="Proton acceptor" evidence="7">
    <location>
        <position position="292"/>
    </location>
</feature>
<comment type="caution">
    <text evidence="7">Lacks conserved residue(s) required for the propagation of feature annotation.</text>
</comment>
<evidence type="ECO:0000256" key="5">
    <source>
        <dbReference type="ARBA" id="ARBA00023141"/>
    </source>
</evidence>
<dbReference type="Pfam" id="PF00275">
    <property type="entry name" value="EPSP_synthase"/>
    <property type="match status" value="1"/>
</dbReference>
<feature type="binding site" evidence="7">
    <location>
        <position position="390"/>
    </location>
    <ligand>
        <name>phosphoenolpyruvate</name>
        <dbReference type="ChEBI" id="CHEBI:58702"/>
    </ligand>
</feature>
<evidence type="ECO:0000256" key="4">
    <source>
        <dbReference type="ARBA" id="ARBA00022679"/>
    </source>
</evidence>
<gene>
    <name evidence="7" type="primary">aroA</name>
    <name evidence="9" type="ORF">ACFSJE_06375</name>
</gene>
<feature type="binding site" evidence="7">
    <location>
        <position position="146"/>
    </location>
    <ligand>
        <name>3-phosphoshikimate</name>
        <dbReference type="ChEBI" id="CHEBI:145989"/>
    </ligand>
</feature>
<evidence type="ECO:0000256" key="2">
    <source>
        <dbReference type="ARBA" id="ARBA00009948"/>
    </source>
</evidence>
<keyword evidence="4 7" id="KW-0808">Transferase</keyword>
<comment type="function">
    <text evidence="7">Catalyzes the transfer of the enolpyruvyl moiety of phosphoenolpyruvate (PEP) to the 5-hydroxyl of shikimate-3-phosphate (S3P) to produce enolpyruvyl shikimate-3-phosphate and inorganic phosphate.</text>
</comment>
<dbReference type="HAMAP" id="MF_00210">
    <property type="entry name" value="EPSP_synth"/>
    <property type="match status" value="1"/>
</dbReference>
<dbReference type="PANTHER" id="PTHR21090:SF5">
    <property type="entry name" value="PENTAFUNCTIONAL AROM POLYPEPTIDE"/>
    <property type="match status" value="1"/>
</dbReference>
<comment type="catalytic activity">
    <reaction evidence="6">
        <text>3-phosphoshikimate + phosphoenolpyruvate = 5-O-(1-carboxyvinyl)-3-phosphoshikimate + phosphate</text>
        <dbReference type="Rhea" id="RHEA:21256"/>
        <dbReference type="ChEBI" id="CHEBI:43474"/>
        <dbReference type="ChEBI" id="CHEBI:57701"/>
        <dbReference type="ChEBI" id="CHEBI:58702"/>
        <dbReference type="ChEBI" id="CHEBI:145989"/>
        <dbReference type="EC" id="2.5.1.19"/>
    </reaction>
    <physiologicalReaction direction="left-to-right" evidence="6">
        <dbReference type="Rhea" id="RHEA:21257"/>
    </physiologicalReaction>
</comment>
<feature type="binding site" evidence="7">
    <location>
        <position position="145"/>
    </location>
    <ligand>
        <name>3-phosphoshikimate</name>
        <dbReference type="ChEBI" id="CHEBI:145989"/>
    </ligand>
</feature>
<comment type="similarity">
    <text evidence="2 7">Belongs to the EPSP synthase family.</text>
</comment>
<feature type="binding site" evidence="7">
    <location>
        <position position="366"/>
    </location>
    <ligand>
        <name>phosphoenolpyruvate</name>
        <dbReference type="ChEBI" id="CHEBI:58702"/>
    </ligand>
</feature>
<evidence type="ECO:0000259" key="8">
    <source>
        <dbReference type="Pfam" id="PF00275"/>
    </source>
</evidence>
<keyword evidence="5 7" id="KW-0057">Aromatic amino acid biosynthesis</keyword>
<comment type="subunit">
    <text evidence="7">Monomer.</text>
</comment>
<feature type="binding site" evidence="7">
    <location>
        <position position="147"/>
    </location>
    <ligand>
        <name>phosphoenolpyruvate</name>
        <dbReference type="ChEBI" id="CHEBI:58702"/>
    </ligand>
</feature>
<comment type="pathway">
    <text evidence="1 7">Metabolic intermediate biosynthesis; chorismate biosynthesis; chorismate from D-erythrose 4-phosphate and phosphoenolpyruvate: step 6/7.</text>
</comment>
<name>A0ABW4XWI9_9FLAO</name>
<feature type="binding site" evidence="7">
    <location>
        <position position="292"/>
    </location>
    <ligand>
        <name>3-phosphoshikimate</name>
        <dbReference type="ChEBI" id="CHEBI:145989"/>
    </ligand>
</feature>
<evidence type="ECO:0000256" key="3">
    <source>
        <dbReference type="ARBA" id="ARBA00022605"/>
    </source>
</evidence>
<dbReference type="EMBL" id="JBHUHU010000002">
    <property type="protein sequence ID" value="MFD2099392.1"/>
    <property type="molecule type" value="Genomic_DNA"/>
</dbReference>
<proteinExistence type="inferred from homology"/>
<evidence type="ECO:0000256" key="1">
    <source>
        <dbReference type="ARBA" id="ARBA00004811"/>
    </source>
</evidence>
<keyword evidence="7" id="KW-0963">Cytoplasm</keyword>
<dbReference type="InterPro" id="IPR006264">
    <property type="entry name" value="EPSP_synthase"/>
</dbReference>
<feature type="binding site" evidence="7">
    <location>
        <position position="23"/>
    </location>
    <ligand>
        <name>phosphoenolpyruvate</name>
        <dbReference type="ChEBI" id="CHEBI:58702"/>
    </ligand>
</feature>
<feature type="binding site" evidence="7">
    <location>
        <position position="147"/>
    </location>
    <ligand>
        <name>3-phosphoshikimate</name>
        <dbReference type="ChEBI" id="CHEBI:145989"/>
    </ligand>
</feature>
<keyword evidence="10" id="KW-1185">Reference proteome</keyword>
<feature type="binding site" evidence="7">
    <location>
        <position position="70"/>
    </location>
    <ligand>
        <name>phosphoenolpyruvate</name>
        <dbReference type="ChEBI" id="CHEBI:58702"/>
    </ligand>
</feature>
<dbReference type="CDD" id="cd01556">
    <property type="entry name" value="EPSP_synthase"/>
    <property type="match status" value="1"/>
</dbReference>
<feature type="binding site" evidence="7">
    <location>
        <position position="28"/>
    </location>
    <ligand>
        <name>3-phosphoshikimate</name>
        <dbReference type="ChEBI" id="CHEBI:145989"/>
    </ligand>
</feature>
<feature type="binding site" evidence="7">
    <location>
        <position position="23"/>
    </location>
    <ligand>
        <name>3-phosphoshikimate</name>
        <dbReference type="ChEBI" id="CHEBI:145989"/>
    </ligand>
</feature>
<dbReference type="PIRSF" id="PIRSF000505">
    <property type="entry name" value="EPSPS"/>
    <property type="match status" value="1"/>
</dbReference>
<dbReference type="InterPro" id="IPR001986">
    <property type="entry name" value="Enolpyruvate_Tfrase_dom"/>
</dbReference>
<feature type="binding site" evidence="7">
    <location>
        <position position="99"/>
    </location>
    <ligand>
        <name>phosphoenolpyruvate</name>
        <dbReference type="ChEBI" id="CHEBI:58702"/>
    </ligand>
</feature>
<comment type="subcellular location">
    <subcellularLocation>
        <location evidence="7">Cytoplasm</location>
    </subcellularLocation>
</comment>
<dbReference type="SUPFAM" id="SSF55205">
    <property type="entry name" value="EPT/RTPC-like"/>
    <property type="match status" value="1"/>
</dbReference>